<dbReference type="EC" id="7.1.1.2" evidence="3"/>
<evidence type="ECO:0000256" key="13">
    <source>
        <dbReference type="ARBA" id="ARBA00023136"/>
    </source>
</evidence>
<organism evidence="17">
    <name type="scientific">Brachycerus muricatus</name>
    <dbReference type="NCBI Taxonomy" id="159793"/>
    <lineage>
        <taxon>Eukaryota</taxon>
        <taxon>Metazoa</taxon>
        <taxon>Ecdysozoa</taxon>
        <taxon>Arthropoda</taxon>
        <taxon>Hexapoda</taxon>
        <taxon>Insecta</taxon>
        <taxon>Pterygota</taxon>
        <taxon>Neoptera</taxon>
        <taxon>Endopterygota</taxon>
        <taxon>Coleoptera</taxon>
        <taxon>Polyphaga</taxon>
        <taxon>Cucujiformia</taxon>
        <taxon>Brachyceridae</taxon>
        <taxon>Brachycerinae</taxon>
        <taxon>Brachycerus</taxon>
    </lineage>
</organism>
<evidence type="ECO:0000256" key="11">
    <source>
        <dbReference type="ARBA" id="ARBA00023027"/>
    </source>
</evidence>
<accession>J9PGW3</accession>
<keyword evidence="12 17" id="KW-0496">Mitochondrion</keyword>
<name>J9PGW3_9CUCU</name>
<evidence type="ECO:0000256" key="5">
    <source>
        <dbReference type="ARBA" id="ARBA00022448"/>
    </source>
</evidence>
<reference evidence="17" key="1">
    <citation type="submission" date="2011-06" db="EMBL/GenBank/DDBJ databases">
        <authorList>
            <person name="Haran J.M."/>
            <person name="Timmermans M.J.T.N."/>
            <person name="Vogler A.P."/>
        </authorList>
    </citation>
    <scope>NUCLEOTIDE SEQUENCE</scope>
</reference>
<comment type="catalytic activity">
    <reaction evidence="15">
        <text>a ubiquinone + NADH + 5 H(+)(in) = a ubiquinol + NAD(+) + 4 H(+)(out)</text>
        <dbReference type="Rhea" id="RHEA:29091"/>
        <dbReference type="Rhea" id="RHEA-COMP:9565"/>
        <dbReference type="Rhea" id="RHEA-COMP:9566"/>
        <dbReference type="ChEBI" id="CHEBI:15378"/>
        <dbReference type="ChEBI" id="CHEBI:16389"/>
        <dbReference type="ChEBI" id="CHEBI:17976"/>
        <dbReference type="ChEBI" id="CHEBI:57540"/>
        <dbReference type="ChEBI" id="CHEBI:57945"/>
        <dbReference type="EC" id="7.1.1.2"/>
    </reaction>
</comment>
<reference evidence="17" key="2">
    <citation type="journal article" date="2013" name="Mol. Phylogenet. Evol.">
        <title>Mitogenome sequences stabilize the phylogenetics of weevils (Curculionoidea) and establish the monophyly of larval ectophagy.</title>
        <authorList>
            <person name="Haran J."/>
            <person name="Timmermans M.J."/>
            <person name="Vogler A.P."/>
        </authorList>
    </citation>
    <scope>NUCLEOTIDE SEQUENCE</scope>
</reference>
<dbReference type="GO" id="GO:0031966">
    <property type="term" value="C:mitochondrial membrane"/>
    <property type="evidence" value="ECO:0007669"/>
    <property type="project" value="UniProtKB-SubCell"/>
</dbReference>
<feature type="transmembrane region" description="Helical" evidence="16">
    <location>
        <begin position="78"/>
        <end position="97"/>
    </location>
</feature>
<dbReference type="PANTHER" id="PTHR11435">
    <property type="entry name" value="NADH UBIQUINONE OXIDOREDUCTASE SUBUNIT ND6"/>
    <property type="match status" value="1"/>
</dbReference>
<evidence type="ECO:0000256" key="7">
    <source>
        <dbReference type="ARBA" id="ARBA00022692"/>
    </source>
</evidence>
<keyword evidence="9" id="KW-0249">Electron transport</keyword>
<feature type="transmembrane region" description="Helical" evidence="16">
    <location>
        <begin position="43"/>
        <end position="66"/>
    </location>
</feature>
<dbReference type="InterPro" id="IPR050269">
    <property type="entry name" value="ComplexI_Subunit6"/>
</dbReference>
<dbReference type="AlphaFoldDB" id="J9PGW3"/>
<evidence type="ECO:0000256" key="12">
    <source>
        <dbReference type="ARBA" id="ARBA00023128"/>
    </source>
</evidence>
<gene>
    <name evidence="17" type="primary">ND6</name>
</gene>
<proteinExistence type="inferred from homology"/>
<evidence type="ECO:0000256" key="10">
    <source>
        <dbReference type="ARBA" id="ARBA00022989"/>
    </source>
</evidence>
<dbReference type="PANTHER" id="PTHR11435:SF1">
    <property type="entry name" value="NADH-UBIQUINONE OXIDOREDUCTASE CHAIN 6"/>
    <property type="match status" value="1"/>
</dbReference>
<keyword evidence="7 16" id="KW-0812">Transmembrane</keyword>
<keyword evidence="11" id="KW-0520">NAD</keyword>
<evidence type="ECO:0000256" key="14">
    <source>
        <dbReference type="ARBA" id="ARBA00031019"/>
    </source>
</evidence>
<evidence type="ECO:0000256" key="3">
    <source>
        <dbReference type="ARBA" id="ARBA00012944"/>
    </source>
</evidence>
<evidence type="ECO:0000256" key="8">
    <source>
        <dbReference type="ARBA" id="ARBA00022967"/>
    </source>
</evidence>
<dbReference type="GO" id="GO:0008137">
    <property type="term" value="F:NADH dehydrogenase (ubiquinone) activity"/>
    <property type="evidence" value="ECO:0007669"/>
    <property type="project" value="UniProtKB-EC"/>
</dbReference>
<evidence type="ECO:0000256" key="4">
    <source>
        <dbReference type="ARBA" id="ARBA00021095"/>
    </source>
</evidence>
<keyword evidence="13 16" id="KW-0472">Membrane</keyword>
<keyword evidence="8" id="KW-1278">Translocase</keyword>
<evidence type="ECO:0000256" key="15">
    <source>
        <dbReference type="ARBA" id="ARBA00049551"/>
    </source>
</evidence>
<evidence type="ECO:0000256" key="16">
    <source>
        <dbReference type="SAM" id="Phobius"/>
    </source>
</evidence>
<geneLocation type="mitochondrion" evidence="17"/>
<evidence type="ECO:0000256" key="2">
    <source>
        <dbReference type="ARBA" id="ARBA00005698"/>
    </source>
</evidence>
<keyword evidence="5" id="KW-0813">Transport</keyword>
<dbReference type="EMBL" id="JN163970">
    <property type="protein sequence ID" value="AEP27732.1"/>
    <property type="molecule type" value="Genomic_DNA"/>
</dbReference>
<evidence type="ECO:0000256" key="9">
    <source>
        <dbReference type="ARBA" id="ARBA00022982"/>
    </source>
</evidence>
<comment type="subcellular location">
    <subcellularLocation>
        <location evidence="1">Mitochondrion membrane</location>
        <topology evidence="1">Multi-pass membrane protein</topology>
    </subcellularLocation>
</comment>
<evidence type="ECO:0000256" key="1">
    <source>
        <dbReference type="ARBA" id="ARBA00004225"/>
    </source>
</evidence>
<comment type="similarity">
    <text evidence="2">Belongs to the complex I subunit 6 family.</text>
</comment>
<protein>
    <recommendedName>
        <fullName evidence="4">NADH-ubiquinone oxidoreductase chain 6</fullName>
        <ecNumber evidence="3">7.1.1.2</ecNumber>
    </recommendedName>
    <alternativeName>
        <fullName evidence="14">NADH dehydrogenase subunit 6</fullName>
    </alternativeName>
</protein>
<evidence type="ECO:0000256" key="6">
    <source>
        <dbReference type="ARBA" id="ARBA00022660"/>
    </source>
</evidence>
<keyword evidence="10 16" id="KW-1133">Transmembrane helix</keyword>
<keyword evidence="6" id="KW-0679">Respiratory chain</keyword>
<evidence type="ECO:0000313" key="17">
    <source>
        <dbReference type="EMBL" id="AEP27732.1"/>
    </source>
</evidence>
<feature type="transmembrane region" description="Helical" evidence="16">
    <location>
        <begin position="134"/>
        <end position="155"/>
    </location>
</feature>
<sequence>MTSCMMLSMNFLFMNHPLSLSIILILQTILISSLTGMLYYNYWFSYMLFLIMISGMLILFLYMTSVASNEKFNMPIKLMFYSGLVVLFSMILSLMMVDPLLLNNFKNSFNMNYNKEMNTHLYLSMNKLFNQPSWMIFILMIIILFMTLIMTIKISGIKQGPLRQKFSKS</sequence>